<comment type="caution">
    <text evidence="2">The sequence shown here is derived from an EMBL/GenBank/DDBJ whole genome shotgun (WGS) entry which is preliminary data.</text>
</comment>
<organism evidence="2 3">
    <name type="scientific">Cellulomonas cellasea</name>
    <dbReference type="NCBI Taxonomy" id="43670"/>
    <lineage>
        <taxon>Bacteria</taxon>
        <taxon>Bacillati</taxon>
        <taxon>Actinomycetota</taxon>
        <taxon>Actinomycetes</taxon>
        <taxon>Micrococcales</taxon>
        <taxon>Cellulomonadaceae</taxon>
        <taxon>Cellulomonas</taxon>
    </lineage>
</organism>
<sequence length="353" mass="38888">MLPVRTVTPRELPELLLGAALVRPVFVWGQPGIGKSSLVEEFAASLDLECVSLLGTQLAPEDLIGVPQIVDGRSRFCPPETIARDEPYCLFLDELNAASHDVMKAFYSLVLDRRVGSYTMPPGSIVIGAGNRSTDGAIARTMPTALVNRMVHLHLRSSATDWLVWAASAGIHPWITAYLTERPDQLTSPPPRVEEPFSTPRSWHMLSDTLHAFRTTLDDDVVATLAHATLTSSHAAAFCSYVKTLRLQYGIEAIVRGDLAWPSDPADRDVLYFLVESFRVKLIRELPADKDRGPTTGRAFAHRAKAMLFDLATLSLEMAQLVVAADDDGNPVLPAWFLVEVTRDLPRLVQQRA</sequence>
<dbReference type="AlphaFoldDB" id="A0A7W4YBB0"/>
<evidence type="ECO:0000313" key="3">
    <source>
        <dbReference type="Proteomes" id="UP000518206"/>
    </source>
</evidence>
<dbReference type="SUPFAM" id="SSF52540">
    <property type="entry name" value="P-loop containing nucleoside triphosphate hydrolases"/>
    <property type="match status" value="1"/>
</dbReference>
<dbReference type="InterPro" id="IPR011704">
    <property type="entry name" value="ATPase_dyneun-rel_AAA"/>
</dbReference>
<reference evidence="2 3" key="2">
    <citation type="submission" date="2020-08" db="EMBL/GenBank/DDBJ databases">
        <authorList>
            <person name="Partida-Martinez L."/>
            <person name="Huntemann M."/>
            <person name="Clum A."/>
            <person name="Wang J."/>
            <person name="Palaniappan K."/>
            <person name="Ritter S."/>
            <person name="Chen I.-M."/>
            <person name="Stamatis D."/>
            <person name="Reddy T."/>
            <person name="O'Malley R."/>
            <person name="Daum C."/>
            <person name="Shapiro N."/>
            <person name="Ivanova N."/>
            <person name="Kyrpides N."/>
            <person name="Woyke T."/>
        </authorList>
    </citation>
    <scope>NUCLEOTIDE SEQUENCE [LARGE SCALE GENOMIC DNA]</scope>
    <source>
        <strain evidence="2 3">RAS26</strain>
    </source>
</reference>
<proteinExistence type="predicted"/>
<name>A0A7W4YBB0_9CELL</name>
<dbReference type="GO" id="GO:0005524">
    <property type="term" value="F:ATP binding"/>
    <property type="evidence" value="ECO:0007669"/>
    <property type="project" value="InterPro"/>
</dbReference>
<dbReference type="Proteomes" id="UP000518206">
    <property type="component" value="Unassembled WGS sequence"/>
</dbReference>
<evidence type="ECO:0000313" key="2">
    <source>
        <dbReference type="EMBL" id="MBB2923710.1"/>
    </source>
</evidence>
<dbReference type="EMBL" id="JACHVX010000003">
    <property type="protein sequence ID" value="MBB2923710.1"/>
    <property type="molecule type" value="Genomic_DNA"/>
</dbReference>
<accession>A0A7W4YBB0</accession>
<dbReference type="GO" id="GO:0016887">
    <property type="term" value="F:ATP hydrolysis activity"/>
    <property type="evidence" value="ECO:0007669"/>
    <property type="project" value="InterPro"/>
</dbReference>
<feature type="domain" description="ATPase dynein-related AAA" evidence="1">
    <location>
        <begin position="24"/>
        <end position="115"/>
    </location>
</feature>
<dbReference type="Gene3D" id="3.40.50.300">
    <property type="entry name" value="P-loop containing nucleotide triphosphate hydrolases"/>
    <property type="match status" value="1"/>
</dbReference>
<dbReference type="CDD" id="cd00009">
    <property type="entry name" value="AAA"/>
    <property type="match status" value="1"/>
</dbReference>
<protein>
    <submittedName>
        <fullName evidence="2">MoxR-like ATPase</fullName>
    </submittedName>
</protein>
<gene>
    <name evidence="2" type="ORF">FHR80_002635</name>
</gene>
<reference evidence="2 3" key="1">
    <citation type="submission" date="2020-08" db="EMBL/GenBank/DDBJ databases">
        <title>The Agave Microbiome: Exploring the role of microbial communities in plant adaptations to desert environments.</title>
        <authorList>
            <person name="Partida-Martinez L.P."/>
        </authorList>
    </citation>
    <scope>NUCLEOTIDE SEQUENCE [LARGE SCALE GENOMIC DNA]</scope>
    <source>
        <strain evidence="2 3">RAS26</strain>
    </source>
</reference>
<evidence type="ECO:0000259" key="1">
    <source>
        <dbReference type="Pfam" id="PF07728"/>
    </source>
</evidence>
<dbReference type="Pfam" id="PF07728">
    <property type="entry name" value="AAA_5"/>
    <property type="match status" value="1"/>
</dbReference>
<dbReference type="RefSeq" id="WP_183296510.1">
    <property type="nucleotide sequence ID" value="NZ_JACHVX010000003.1"/>
</dbReference>
<dbReference type="InterPro" id="IPR027417">
    <property type="entry name" value="P-loop_NTPase"/>
</dbReference>